<dbReference type="AlphaFoldDB" id="A0A938YSP7"/>
<reference evidence="3" key="1">
    <citation type="submission" date="2021-01" db="EMBL/GenBank/DDBJ databases">
        <title>KCTC 19127 draft genome.</title>
        <authorList>
            <person name="An D."/>
        </authorList>
    </citation>
    <scope>NUCLEOTIDE SEQUENCE</scope>
    <source>
        <strain evidence="3">KCTC 19127</strain>
    </source>
</reference>
<dbReference type="InterPro" id="IPR001509">
    <property type="entry name" value="Epimerase_deHydtase"/>
</dbReference>
<evidence type="ECO:0000256" key="1">
    <source>
        <dbReference type="SAM" id="MobiDB-lite"/>
    </source>
</evidence>
<evidence type="ECO:0000259" key="2">
    <source>
        <dbReference type="Pfam" id="PF01370"/>
    </source>
</evidence>
<dbReference type="Pfam" id="PF01370">
    <property type="entry name" value="Epimerase"/>
    <property type="match status" value="1"/>
</dbReference>
<evidence type="ECO:0000313" key="4">
    <source>
        <dbReference type="Proteomes" id="UP000663801"/>
    </source>
</evidence>
<dbReference type="InterPro" id="IPR050177">
    <property type="entry name" value="Lipid_A_modif_metabolic_enz"/>
</dbReference>
<dbReference type="InterPro" id="IPR036291">
    <property type="entry name" value="NAD(P)-bd_dom_sf"/>
</dbReference>
<feature type="region of interest" description="Disordered" evidence="1">
    <location>
        <begin position="1"/>
        <end position="27"/>
    </location>
</feature>
<dbReference type="EMBL" id="JAERWL010000018">
    <property type="protein sequence ID" value="MBM9478508.1"/>
    <property type="molecule type" value="Genomic_DNA"/>
</dbReference>
<feature type="domain" description="NAD-dependent epimerase/dehydratase" evidence="2">
    <location>
        <begin position="37"/>
        <end position="252"/>
    </location>
</feature>
<gene>
    <name evidence="3" type="ORF">JL107_18815</name>
</gene>
<sequence>MGGQRGAGLPRGEDHLTGQDGDAVALPCPPGPGPRRVLLTGGAGFLGQLLQEALLAAGHRVVSVDVAANPGVHPRLSCIRGDIRDAGLLGDLAARHGFHTVFHVAALLAHAVSDRAELWSSNVDGTRVVARTARDHGIAQVVFTSSNCLWGTGLGRPVTEQDAPAPVEIYGRSKLAGERILLDEYAGDFRTVVLRCPTIVEAGRLGLLAILFEFVQEGRTVWTVGGGSNRYQFVAGGDLVAAFLAALDHPATAVFGIGSDDVPTLREAYAEVIAAAGSSSRVGSLPRRLAVPAMRVAHRLRLSPLGPYQYRMIAQDFVFDTTAIKRELGWRPTLTNAQMLVRAYRYFVDNAAEIRGRTGVSAHRRAADMGIIRVVKWLS</sequence>
<organism evidence="3 4">
    <name type="scientific">Nakamurella flavida</name>
    <dbReference type="NCBI Taxonomy" id="363630"/>
    <lineage>
        <taxon>Bacteria</taxon>
        <taxon>Bacillati</taxon>
        <taxon>Actinomycetota</taxon>
        <taxon>Actinomycetes</taxon>
        <taxon>Nakamurellales</taxon>
        <taxon>Nakamurellaceae</taxon>
        <taxon>Nakamurella</taxon>
    </lineage>
</organism>
<evidence type="ECO:0000313" key="3">
    <source>
        <dbReference type="EMBL" id="MBM9478508.1"/>
    </source>
</evidence>
<name>A0A938YSP7_9ACTN</name>
<dbReference type="Proteomes" id="UP000663801">
    <property type="component" value="Unassembled WGS sequence"/>
</dbReference>
<proteinExistence type="predicted"/>
<keyword evidence="4" id="KW-1185">Reference proteome</keyword>
<dbReference type="PANTHER" id="PTHR43245">
    <property type="entry name" value="BIFUNCTIONAL POLYMYXIN RESISTANCE PROTEIN ARNA"/>
    <property type="match status" value="1"/>
</dbReference>
<accession>A0A938YSP7</accession>
<dbReference type="Gene3D" id="3.40.50.720">
    <property type="entry name" value="NAD(P)-binding Rossmann-like Domain"/>
    <property type="match status" value="1"/>
</dbReference>
<dbReference type="SUPFAM" id="SSF51735">
    <property type="entry name" value="NAD(P)-binding Rossmann-fold domains"/>
    <property type="match status" value="1"/>
</dbReference>
<protein>
    <submittedName>
        <fullName evidence="3">NAD(P)-dependent oxidoreductase</fullName>
    </submittedName>
</protein>
<comment type="caution">
    <text evidence="3">The sequence shown here is derived from an EMBL/GenBank/DDBJ whole genome shotgun (WGS) entry which is preliminary data.</text>
</comment>